<dbReference type="InterPro" id="IPR000468">
    <property type="entry name" value="Barstar"/>
</dbReference>
<dbReference type="EMBL" id="JRYB01000001">
    <property type="protein sequence ID" value="OIJ40874.1"/>
    <property type="molecule type" value="Genomic_DNA"/>
</dbReference>
<dbReference type="SUPFAM" id="SSF52038">
    <property type="entry name" value="Barstar-related"/>
    <property type="match status" value="1"/>
</dbReference>
<dbReference type="RefSeq" id="WP_071361201.1">
    <property type="nucleotide sequence ID" value="NZ_JRYB01000001.1"/>
</dbReference>
<proteinExistence type="inferred from homology"/>
<feature type="domain" description="Barstar (barnase inhibitor)" evidence="2">
    <location>
        <begin position="1"/>
        <end position="104"/>
    </location>
</feature>
<evidence type="ECO:0000313" key="3">
    <source>
        <dbReference type="EMBL" id="OIJ40874.1"/>
    </source>
</evidence>
<dbReference type="AlphaFoldDB" id="A0A1S2N8D3"/>
<evidence type="ECO:0000256" key="1">
    <source>
        <dbReference type="ARBA" id="ARBA00006845"/>
    </source>
</evidence>
<name>A0A1S2N8D3_9BURK</name>
<dbReference type="InterPro" id="IPR035905">
    <property type="entry name" value="Barstar-like_sf"/>
</dbReference>
<dbReference type="Proteomes" id="UP000180246">
    <property type="component" value="Unassembled WGS sequence"/>
</dbReference>
<reference evidence="3 4" key="1">
    <citation type="submission" date="2014-10" db="EMBL/GenBank/DDBJ databases">
        <authorList>
            <person name="Seo M.-J."/>
            <person name="Seok Y.J."/>
            <person name="Cha I.-T."/>
        </authorList>
    </citation>
    <scope>NUCLEOTIDE SEQUENCE [LARGE SCALE GENOMIC DNA]</scope>
    <source>
        <strain evidence="3 4">NEU</strain>
    </source>
</reference>
<organism evidence="3 4">
    <name type="scientific">Massilia timonae</name>
    <dbReference type="NCBI Taxonomy" id="47229"/>
    <lineage>
        <taxon>Bacteria</taxon>
        <taxon>Pseudomonadati</taxon>
        <taxon>Pseudomonadota</taxon>
        <taxon>Betaproteobacteria</taxon>
        <taxon>Burkholderiales</taxon>
        <taxon>Oxalobacteraceae</taxon>
        <taxon>Telluria group</taxon>
        <taxon>Massilia</taxon>
    </lineage>
</organism>
<protein>
    <submittedName>
        <fullName evidence="3">Barstar family protein</fullName>
    </submittedName>
</protein>
<dbReference type="Gene3D" id="3.30.370.10">
    <property type="entry name" value="Barstar-like"/>
    <property type="match status" value="1"/>
</dbReference>
<comment type="caution">
    <text evidence="3">The sequence shown here is derived from an EMBL/GenBank/DDBJ whole genome shotgun (WGS) entry which is preliminary data.</text>
</comment>
<sequence length="108" mass="12126">MAVAELNGAVITDEASFHQQSREAFGFPASYADSIDAWVDCMSYLRDDENMTKFKLKPDEVLEIVILEADKMKAAAPDLLEELSYCVGGINERYEDYGEKPALELVLR</sequence>
<dbReference type="Pfam" id="PF01337">
    <property type="entry name" value="Barstar"/>
    <property type="match status" value="1"/>
</dbReference>
<evidence type="ECO:0000259" key="2">
    <source>
        <dbReference type="Pfam" id="PF01337"/>
    </source>
</evidence>
<accession>A0A1S2N8D3</accession>
<comment type="similarity">
    <text evidence="1">Belongs to the barstar family.</text>
</comment>
<gene>
    <name evidence="3" type="ORF">LO55_1816</name>
</gene>
<evidence type="ECO:0000313" key="4">
    <source>
        <dbReference type="Proteomes" id="UP000180246"/>
    </source>
</evidence>